<organism evidence="2 3">
    <name type="scientific">Tetracentron sinense</name>
    <name type="common">Spur-leaf</name>
    <dbReference type="NCBI Taxonomy" id="13715"/>
    <lineage>
        <taxon>Eukaryota</taxon>
        <taxon>Viridiplantae</taxon>
        <taxon>Streptophyta</taxon>
        <taxon>Embryophyta</taxon>
        <taxon>Tracheophyta</taxon>
        <taxon>Spermatophyta</taxon>
        <taxon>Magnoliopsida</taxon>
        <taxon>Trochodendrales</taxon>
        <taxon>Trochodendraceae</taxon>
        <taxon>Tetracentron</taxon>
    </lineage>
</organism>
<sequence length="265" mass="30319">MEAQYHDSLEADNLSSLQRFEEILLRNKMEIANLELQVQSYRQKLARTKKCAPESSNGYMGNACCRVKDGVLKNFMEENDNLCCEIEAMSEKERGSGCNDLEEGKFFKVEKESETDLRVLSLNQVAEELKESGLGSKAQRDSHDSKVVLQVNEVEQVHMRLRILEEEAEVMKKAFFGSVEERTELLKEISQQFQIIYQCLRSRVTREKSLGGFSIDTRNKDGSMRTGLLQVLHRDTNPSLVTRVLRANMLTFHDPAGAMNECLNR</sequence>
<gene>
    <name evidence="2" type="ORF">HHK36_006302</name>
</gene>
<dbReference type="Proteomes" id="UP000655225">
    <property type="component" value="Unassembled WGS sequence"/>
</dbReference>
<evidence type="ECO:0000313" key="2">
    <source>
        <dbReference type="EMBL" id="KAF8407176.1"/>
    </source>
</evidence>
<comment type="caution">
    <text evidence="2">The sequence shown here is derived from an EMBL/GenBank/DDBJ whole genome shotgun (WGS) entry which is preliminary data.</text>
</comment>
<protein>
    <submittedName>
        <fullName evidence="2">Uncharacterized protein</fullName>
    </submittedName>
</protein>
<feature type="coiled-coil region" evidence="1">
    <location>
        <begin position="17"/>
        <end position="92"/>
    </location>
</feature>
<keyword evidence="3" id="KW-1185">Reference proteome</keyword>
<keyword evidence="1" id="KW-0175">Coiled coil</keyword>
<dbReference type="OMA" id="CCEIEAM"/>
<dbReference type="OrthoDB" id="1676631at2759"/>
<name>A0A835DKR0_TETSI</name>
<reference evidence="2 3" key="1">
    <citation type="submission" date="2020-04" db="EMBL/GenBank/DDBJ databases">
        <title>Plant Genome Project.</title>
        <authorList>
            <person name="Zhang R.-G."/>
        </authorList>
    </citation>
    <scope>NUCLEOTIDE SEQUENCE [LARGE SCALE GENOMIC DNA]</scope>
    <source>
        <strain evidence="2">YNK0</strain>
        <tissue evidence="2">Leaf</tissue>
    </source>
</reference>
<accession>A0A835DKR0</accession>
<dbReference type="AlphaFoldDB" id="A0A835DKR0"/>
<evidence type="ECO:0000313" key="3">
    <source>
        <dbReference type="Proteomes" id="UP000655225"/>
    </source>
</evidence>
<proteinExistence type="predicted"/>
<evidence type="ECO:0000256" key="1">
    <source>
        <dbReference type="SAM" id="Coils"/>
    </source>
</evidence>
<dbReference type="EMBL" id="JABCRI010000004">
    <property type="protein sequence ID" value="KAF8407176.1"/>
    <property type="molecule type" value="Genomic_DNA"/>
</dbReference>